<dbReference type="InterPro" id="IPR022755">
    <property type="entry name" value="Znf_C2H2_jaz"/>
</dbReference>
<keyword evidence="5" id="KW-0863">Zinc-finger</keyword>
<organism evidence="10 11">
    <name type="scientific">Lepraria finkii</name>
    <dbReference type="NCBI Taxonomy" id="1340010"/>
    <lineage>
        <taxon>Eukaryota</taxon>
        <taxon>Fungi</taxon>
        <taxon>Dikarya</taxon>
        <taxon>Ascomycota</taxon>
        <taxon>Pezizomycotina</taxon>
        <taxon>Lecanoromycetes</taxon>
        <taxon>OSLEUM clade</taxon>
        <taxon>Lecanoromycetidae</taxon>
        <taxon>Lecanorales</taxon>
        <taxon>Lecanorineae</taxon>
        <taxon>Stereocaulaceae</taxon>
        <taxon>Lepraria</taxon>
    </lineage>
</organism>
<evidence type="ECO:0000256" key="4">
    <source>
        <dbReference type="ARBA" id="ARBA00022723"/>
    </source>
</evidence>
<keyword evidence="4" id="KW-0479">Metal-binding</keyword>
<protein>
    <recommendedName>
        <fullName evidence="9">Matrin-type domain-containing protein</fullName>
    </recommendedName>
</protein>
<evidence type="ECO:0000256" key="7">
    <source>
        <dbReference type="ARBA" id="ARBA00023242"/>
    </source>
</evidence>
<dbReference type="SMART" id="SM00451">
    <property type="entry name" value="ZnF_U1"/>
    <property type="match status" value="1"/>
</dbReference>
<sequence length="508" mass="58670">MLLEEQRFLHEDLERLEQGISDRVAEDPRHIRDRLNRDHQIAGFLNRIQEQSKRLVDIYNDTEGLRTKEIQYISTGDPFEEFSKQMGEIKDFHRRYPNEPVENLERAYNRKAPGEGESATMEVDNMFTGEEAFGRFLDLTTIHEDYLNLQNIKRMSYLQYLSMFDNFGPPHLTLKRADKSTDAYFNYVGRLADYLESFMRRTRPLEDLDKLFTSVDQDFEKAWEENSVPGWGPEAQPVGPAVPKTEGTREGVWCPDCEKNFKNDNVYKSHLSGKKHIKAAEARKAQGAANGTLNGETTNGHTNARGFTVQRLKERAIAEREYRVKRLASMMETVRTDTKVNVERKQGMTERERQLELDAMFAESAEAPNSNGDDESDSDGDEKIYNPLKLPLAWDGKPIPYWLYKLHGLGVEFPCEICGNFVYMGRRAFDKHFNEARHIYGLKCLGITNTTLFREITGIEDALKLWDKITRDKKKEKAGGENIVQMEDADGNVMPEKVYYDLQKQGLL</sequence>
<dbReference type="Pfam" id="PF12171">
    <property type="entry name" value="zf-C2H2_jaz"/>
    <property type="match status" value="1"/>
</dbReference>
<accession>A0ABR4BNF2</accession>
<keyword evidence="3" id="KW-0597">Phosphoprotein</keyword>
<dbReference type="Pfam" id="PF11931">
    <property type="entry name" value="SF3a60_Prp9_C"/>
    <property type="match status" value="1"/>
</dbReference>
<comment type="similarity">
    <text evidence="2">Belongs to the SF3A3 family.</text>
</comment>
<dbReference type="InterPro" id="IPR000690">
    <property type="entry name" value="Matrin/U1-C_Znf_C2H2"/>
</dbReference>
<dbReference type="InterPro" id="IPR036236">
    <property type="entry name" value="Znf_C2H2_sf"/>
</dbReference>
<dbReference type="InterPro" id="IPR021966">
    <property type="entry name" value="SF3a60_bindingd"/>
</dbReference>
<evidence type="ECO:0000256" key="1">
    <source>
        <dbReference type="ARBA" id="ARBA00004123"/>
    </source>
</evidence>
<evidence type="ECO:0000256" key="6">
    <source>
        <dbReference type="ARBA" id="ARBA00022833"/>
    </source>
</evidence>
<comment type="caution">
    <text evidence="10">The sequence shown here is derived from an EMBL/GenBank/DDBJ whole genome shotgun (WGS) entry which is preliminary data.</text>
</comment>
<dbReference type="PROSITE" id="PS50171">
    <property type="entry name" value="ZF_MATRIN"/>
    <property type="match status" value="1"/>
</dbReference>
<evidence type="ECO:0000256" key="5">
    <source>
        <dbReference type="ARBA" id="ARBA00022771"/>
    </source>
</evidence>
<gene>
    <name evidence="10" type="ORF">ABVK25_002541</name>
</gene>
<feature type="region of interest" description="Disordered" evidence="8">
    <location>
        <begin position="226"/>
        <end position="249"/>
    </location>
</feature>
<dbReference type="Pfam" id="PF16837">
    <property type="entry name" value="SF3A3"/>
    <property type="match status" value="1"/>
</dbReference>
<comment type="subcellular location">
    <subcellularLocation>
        <location evidence="1">Nucleus</location>
    </subcellularLocation>
</comment>
<dbReference type="Gene3D" id="3.30.160.60">
    <property type="entry name" value="Classic Zinc Finger"/>
    <property type="match status" value="1"/>
</dbReference>
<evidence type="ECO:0000256" key="2">
    <source>
        <dbReference type="ARBA" id="ARBA00008776"/>
    </source>
</evidence>
<feature type="domain" description="Matrin-type" evidence="9">
    <location>
        <begin position="413"/>
        <end position="444"/>
    </location>
</feature>
<name>A0ABR4BNF2_9LECA</name>
<keyword evidence="7" id="KW-0539">Nucleus</keyword>
<dbReference type="InterPro" id="IPR031774">
    <property type="entry name" value="SF3A3_dom"/>
</dbReference>
<proteinExistence type="inferred from homology"/>
<dbReference type="EMBL" id="JBHFEH010000005">
    <property type="protein sequence ID" value="KAL2057488.1"/>
    <property type="molecule type" value="Genomic_DNA"/>
</dbReference>
<dbReference type="PANTHER" id="PTHR12786:SF2">
    <property type="entry name" value="SPLICING FACTOR 3A SUBUNIT 3"/>
    <property type="match status" value="1"/>
</dbReference>
<dbReference type="InterPro" id="IPR003604">
    <property type="entry name" value="Matrin/U1-like-C_Znf_C2H2"/>
</dbReference>
<dbReference type="PROSITE" id="PS00028">
    <property type="entry name" value="ZINC_FINGER_C2H2_1"/>
    <property type="match status" value="1"/>
</dbReference>
<keyword evidence="11" id="KW-1185">Reference proteome</keyword>
<evidence type="ECO:0000259" key="9">
    <source>
        <dbReference type="PROSITE" id="PS50171"/>
    </source>
</evidence>
<dbReference type="Pfam" id="PF12108">
    <property type="entry name" value="SF3a60_bindingd"/>
    <property type="match status" value="1"/>
</dbReference>
<dbReference type="PANTHER" id="PTHR12786">
    <property type="entry name" value="SPLICING FACTOR SF3A-RELATED"/>
    <property type="match status" value="1"/>
</dbReference>
<dbReference type="InterPro" id="IPR024598">
    <property type="entry name" value="SF3a60/Prp9_C"/>
</dbReference>
<evidence type="ECO:0000256" key="8">
    <source>
        <dbReference type="SAM" id="MobiDB-lite"/>
    </source>
</evidence>
<evidence type="ECO:0000313" key="10">
    <source>
        <dbReference type="EMBL" id="KAL2057488.1"/>
    </source>
</evidence>
<dbReference type="SUPFAM" id="SSF57667">
    <property type="entry name" value="beta-beta-alpha zinc fingers"/>
    <property type="match status" value="1"/>
</dbReference>
<evidence type="ECO:0000256" key="3">
    <source>
        <dbReference type="ARBA" id="ARBA00022553"/>
    </source>
</evidence>
<dbReference type="InterPro" id="IPR013087">
    <property type="entry name" value="Znf_C2H2_type"/>
</dbReference>
<dbReference type="InterPro" id="IPR051421">
    <property type="entry name" value="RNA_Proc_DNA_Dmg_Regulator"/>
</dbReference>
<reference evidence="10 11" key="1">
    <citation type="submission" date="2024-09" db="EMBL/GenBank/DDBJ databases">
        <title>Rethinking Asexuality: The Enigmatic Case of Functional Sexual Genes in Lepraria (Stereocaulaceae).</title>
        <authorList>
            <person name="Doellman M."/>
            <person name="Sun Y."/>
            <person name="Barcenas-Pena A."/>
            <person name="Lumbsch H.T."/>
            <person name="Grewe F."/>
        </authorList>
    </citation>
    <scope>NUCLEOTIDE SEQUENCE [LARGE SCALE GENOMIC DNA]</scope>
    <source>
        <strain evidence="10 11">Grewe 0041</strain>
    </source>
</reference>
<evidence type="ECO:0000313" key="11">
    <source>
        <dbReference type="Proteomes" id="UP001590951"/>
    </source>
</evidence>
<keyword evidence="6" id="KW-0862">Zinc</keyword>
<dbReference type="Proteomes" id="UP001590951">
    <property type="component" value="Unassembled WGS sequence"/>
</dbReference>